<dbReference type="AlphaFoldDB" id="A0A7H9B405"/>
<comment type="cofactor">
    <cofactor evidence="1">
        <name>pyridoxal 5'-phosphate</name>
        <dbReference type="ChEBI" id="CHEBI:597326"/>
    </cofactor>
</comment>
<feature type="domain" description="Aromatic amino acid beta-eliminating lyase/threonine aldolase" evidence="10">
    <location>
        <begin position="18"/>
        <end position="303"/>
    </location>
</feature>
<gene>
    <name evidence="11" type="ORF">HG535_0E04640</name>
</gene>
<dbReference type="Pfam" id="PF01212">
    <property type="entry name" value="Beta_elim_lyase"/>
    <property type="match status" value="1"/>
</dbReference>
<evidence type="ECO:0000256" key="7">
    <source>
        <dbReference type="ARBA" id="ARBA00060555"/>
    </source>
</evidence>
<evidence type="ECO:0000256" key="6">
    <source>
        <dbReference type="ARBA" id="ARBA00050939"/>
    </source>
</evidence>
<proteinExistence type="inferred from homology"/>
<dbReference type="PANTHER" id="PTHR48097">
    <property type="entry name" value="L-THREONINE ALDOLASE-RELATED"/>
    <property type="match status" value="1"/>
</dbReference>
<dbReference type="EMBL" id="CP058608">
    <property type="protein sequence ID" value="QLG73380.1"/>
    <property type="molecule type" value="Genomic_DNA"/>
</dbReference>
<comment type="pathway">
    <text evidence="7">Amino-acid degradation; L-threonine degradation via aldolase pathway; acetaldehyde and glycine from L-threonine: step 1/1.</text>
</comment>
<keyword evidence="3" id="KW-0663">Pyridoxal phosphate</keyword>
<evidence type="ECO:0000256" key="8">
    <source>
        <dbReference type="ARBA" id="ARBA00066573"/>
    </source>
</evidence>
<dbReference type="InterPro" id="IPR015424">
    <property type="entry name" value="PyrdxlP-dep_Trfase"/>
</dbReference>
<dbReference type="KEGG" id="zmk:HG535_0E04640"/>
<dbReference type="GO" id="GO:0005829">
    <property type="term" value="C:cytosol"/>
    <property type="evidence" value="ECO:0007669"/>
    <property type="project" value="TreeGrafter"/>
</dbReference>
<dbReference type="InterPro" id="IPR015421">
    <property type="entry name" value="PyrdxlP-dep_Trfase_major"/>
</dbReference>
<sequence length="389" mass="42853">MTMSDFDLPAEYITASNDLRSDTFTTPTAEMVQAAMKSSIGDSVYKEDVDTVRLEQTVSQLAGKEAGLFCVSGTLSNQVALRTHLMQPPYSILCDYRAHVYTCESAGLAILSQAMVIPVMPCNGSYLTVEDIASRFIPDDGDIHCAPTRVVSLEQTLNGIVTPYDELFRISSWCRENGLLLHCDGARIWNACVATGLALDRYCELFDSMSICLSKSIGAPMGSILVGSKDFIKKANHFKKQQGGGIRQAGMMSRMALVALNGDWKSRIQYSHDIASDFAQFCIDNGVPLQSSPDSSFIFLDLQKAKMDPKILVENGIKYGVKLMGARIAFHYQISQETLRSVKLAVIDTFNYAKDHPYIATFSNKIYNDTSAEKVNRIDSKLNGKTTST</sequence>
<keyword evidence="12" id="KW-1185">Reference proteome</keyword>
<dbReference type="EC" id="4.1.2.48" evidence="8"/>
<dbReference type="InterPro" id="IPR023603">
    <property type="entry name" value="Low_specificity_L-TA-like"/>
</dbReference>
<dbReference type="PIRSF" id="PIRSF017617">
    <property type="entry name" value="Thr_aldolase"/>
    <property type="match status" value="1"/>
</dbReference>
<evidence type="ECO:0000259" key="10">
    <source>
        <dbReference type="Pfam" id="PF01212"/>
    </source>
</evidence>
<evidence type="ECO:0000256" key="3">
    <source>
        <dbReference type="ARBA" id="ARBA00022898"/>
    </source>
</evidence>
<evidence type="ECO:0000256" key="1">
    <source>
        <dbReference type="ARBA" id="ARBA00001933"/>
    </source>
</evidence>
<dbReference type="GeneID" id="59237122"/>
<dbReference type="Proteomes" id="UP000509704">
    <property type="component" value="Chromosome 5"/>
</dbReference>
<dbReference type="GO" id="GO:0006567">
    <property type="term" value="P:L-threonine catabolic process"/>
    <property type="evidence" value="ECO:0007669"/>
    <property type="project" value="TreeGrafter"/>
</dbReference>
<evidence type="ECO:0000256" key="2">
    <source>
        <dbReference type="ARBA" id="ARBA00006966"/>
    </source>
</evidence>
<evidence type="ECO:0000256" key="5">
    <source>
        <dbReference type="ARBA" id="ARBA00050410"/>
    </source>
</evidence>
<dbReference type="Gene3D" id="3.40.640.10">
    <property type="entry name" value="Type I PLP-dependent aspartate aminotransferase-like (Major domain)"/>
    <property type="match status" value="1"/>
</dbReference>
<dbReference type="OrthoDB" id="10261951at2759"/>
<protein>
    <recommendedName>
        <fullName evidence="8">low-specificity L-threonine aldolase</fullName>
        <ecNumber evidence="8">4.1.2.48</ecNumber>
    </recommendedName>
</protein>
<dbReference type="InterPro" id="IPR001597">
    <property type="entry name" value="ArAA_b-elim_lyase/Thr_aldolase"/>
</dbReference>
<name>A0A7H9B405_ZYGMR</name>
<organism evidence="11 12">
    <name type="scientific">Zygotorulaspora mrakii</name>
    <name type="common">Zygosaccharomyces mrakii</name>
    <dbReference type="NCBI Taxonomy" id="42260"/>
    <lineage>
        <taxon>Eukaryota</taxon>
        <taxon>Fungi</taxon>
        <taxon>Dikarya</taxon>
        <taxon>Ascomycota</taxon>
        <taxon>Saccharomycotina</taxon>
        <taxon>Saccharomycetes</taxon>
        <taxon>Saccharomycetales</taxon>
        <taxon>Saccharomycetaceae</taxon>
        <taxon>Zygotorulaspora</taxon>
    </lineage>
</organism>
<comment type="similarity">
    <text evidence="2">Belongs to the threonine aldolase family.</text>
</comment>
<dbReference type="PANTHER" id="PTHR48097:SF9">
    <property type="entry name" value="L-THREONINE ALDOLASE"/>
    <property type="match status" value="1"/>
</dbReference>
<feature type="modified residue" description="N6-(pyridoxal phosphate)lysine" evidence="9">
    <location>
        <position position="215"/>
    </location>
</feature>
<evidence type="ECO:0000313" key="12">
    <source>
        <dbReference type="Proteomes" id="UP000509704"/>
    </source>
</evidence>
<reference evidence="11 12" key="1">
    <citation type="submission" date="2020-07" db="EMBL/GenBank/DDBJ databases">
        <title>The yeast mating-type switching endonuclease HO is a domesticated member of an unorthodox homing genetic element family.</title>
        <authorList>
            <person name="Coughlan A.Y."/>
            <person name="Lombardi L."/>
            <person name="Braun-Galleani S."/>
            <person name="Martos A.R."/>
            <person name="Galeote V."/>
            <person name="Bigey F."/>
            <person name="Dequin S."/>
            <person name="Byrne K.P."/>
            <person name="Wolfe K.H."/>
        </authorList>
    </citation>
    <scope>NUCLEOTIDE SEQUENCE [LARGE SCALE GENOMIC DNA]</scope>
    <source>
        <strain evidence="11 12">NRRL Y-6702</strain>
    </source>
</reference>
<accession>A0A7H9B405</accession>
<dbReference type="RefSeq" id="XP_037145107.1">
    <property type="nucleotide sequence ID" value="XM_037289212.1"/>
</dbReference>
<evidence type="ECO:0000256" key="9">
    <source>
        <dbReference type="PIRSR" id="PIRSR017617-1"/>
    </source>
</evidence>
<comment type="catalytic activity">
    <reaction evidence="6">
        <text>L-allo-threonine = acetaldehyde + glycine</text>
        <dbReference type="Rhea" id="RHEA:26209"/>
        <dbReference type="ChEBI" id="CHEBI:15343"/>
        <dbReference type="ChEBI" id="CHEBI:57305"/>
        <dbReference type="ChEBI" id="CHEBI:58585"/>
        <dbReference type="EC" id="4.1.2.48"/>
    </reaction>
</comment>
<dbReference type="SUPFAM" id="SSF53383">
    <property type="entry name" value="PLP-dependent transferases"/>
    <property type="match status" value="1"/>
</dbReference>
<evidence type="ECO:0000313" key="11">
    <source>
        <dbReference type="EMBL" id="QLG73380.1"/>
    </source>
</evidence>
<keyword evidence="4" id="KW-0456">Lyase</keyword>
<evidence type="ECO:0000256" key="4">
    <source>
        <dbReference type="ARBA" id="ARBA00023239"/>
    </source>
</evidence>
<dbReference type="CDD" id="cd06502">
    <property type="entry name" value="TA_like"/>
    <property type="match status" value="1"/>
</dbReference>
<dbReference type="GO" id="GO:0006545">
    <property type="term" value="P:glycine biosynthetic process"/>
    <property type="evidence" value="ECO:0007669"/>
    <property type="project" value="TreeGrafter"/>
</dbReference>
<dbReference type="FunFam" id="3.40.640.10:FF:000030">
    <property type="entry name" value="Low-specificity L-threonine aldolase"/>
    <property type="match status" value="1"/>
</dbReference>
<dbReference type="NCBIfam" id="NF041359">
    <property type="entry name" value="GntG_guanitoxin"/>
    <property type="match status" value="1"/>
</dbReference>
<comment type="catalytic activity">
    <reaction evidence="5">
        <text>L-threonine = acetaldehyde + glycine</text>
        <dbReference type="Rhea" id="RHEA:19625"/>
        <dbReference type="ChEBI" id="CHEBI:15343"/>
        <dbReference type="ChEBI" id="CHEBI:57305"/>
        <dbReference type="ChEBI" id="CHEBI:57926"/>
        <dbReference type="EC" id="4.1.2.48"/>
    </reaction>
</comment>
<dbReference type="GO" id="GO:0008732">
    <property type="term" value="F:L-allo-threonine aldolase activity"/>
    <property type="evidence" value="ECO:0007669"/>
    <property type="project" value="TreeGrafter"/>
</dbReference>